<feature type="domain" description="HTH araC/xylS-type" evidence="4">
    <location>
        <begin position="196"/>
        <end position="294"/>
    </location>
</feature>
<dbReference type="GO" id="GO:0043565">
    <property type="term" value="F:sequence-specific DNA binding"/>
    <property type="evidence" value="ECO:0007669"/>
    <property type="project" value="InterPro"/>
</dbReference>
<dbReference type="GO" id="GO:0003700">
    <property type="term" value="F:DNA-binding transcription factor activity"/>
    <property type="evidence" value="ECO:0007669"/>
    <property type="project" value="InterPro"/>
</dbReference>
<dbReference type="PANTHER" id="PTHR43280:SF32">
    <property type="entry name" value="TRANSCRIPTIONAL REGULATORY PROTEIN"/>
    <property type="match status" value="1"/>
</dbReference>
<reference evidence="5 6" key="1">
    <citation type="submission" date="2014-07" db="EMBL/GenBank/DDBJ databases">
        <authorList>
            <person name="McCorrison J."/>
            <person name="Sanka R."/>
            <person name="Torralba M."/>
            <person name="Gillis M."/>
            <person name="Haft D.H."/>
            <person name="Methe B."/>
            <person name="Sutton G."/>
            <person name="Nelson K.E."/>
        </authorList>
    </citation>
    <scope>NUCLEOTIDE SEQUENCE [LARGE SCALE GENOMIC DNA]</scope>
    <source>
        <strain evidence="5 6">DNF00853</strain>
    </source>
</reference>
<dbReference type="PROSITE" id="PS01124">
    <property type="entry name" value="HTH_ARAC_FAMILY_2"/>
    <property type="match status" value="1"/>
</dbReference>
<dbReference type="InterPro" id="IPR018060">
    <property type="entry name" value="HTH_AraC"/>
</dbReference>
<dbReference type="SMART" id="SM00342">
    <property type="entry name" value="HTH_ARAC"/>
    <property type="match status" value="1"/>
</dbReference>
<evidence type="ECO:0000313" key="5">
    <source>
        <dbReference type="EMBL" id="KGF33100.1"/>
    </source>
</evidence>
<organism evidence="5 6">
    <name type="scientific">Hoylesella buccalis DNF00853</name>
    <dbReference type="NCBI Taxonomy" id="1401074"/>
    <lineage>
        <taxon>Bacteria</taxon>
        <taxon>Pseudomonadati</taxon>
        <taxon>Bacteroidota</taxon>
        <taxon>Bacteroidia</taxon>
        <taxon>Bacteroidales</taxon>
        <taxon>Prevotellaceae</taxon>
        <taxon>Hoylesella</taxon>
    </lineage>
</organism>
<dbReference type="OrthoDB" id="1372329at2"/>
<gene>
    <name evidence="5" type="ORF">HMPREF2137_11805</name>
</gene>
<evidence type="ECO:0000313" key="6">
    <source>
        <dbReference type="Proteomes" id="UP000029556"/>
    </source>
</evidence>
<name>A0A095ZEA5_9BACT</name>
<dbReference type="AlphaFoldDB" id="A0A095ZEA5"/>
<keyword evidence="3" id="KW-0804">Transcription</keyword>
<proteinExistence type="predicted"/>
<dbReference type="Proteomes" id="UP000029556">
    <property type="component" value="Unassembled WGS sequence"/>
</dbReference>
<evidence type="ECO:0000256" key="1">
    <source>
        <dbReference type="ARBA" id="ARBA00023015"/>
    </source>
</evidence>
<dbReference type="InterPro" id="IPR009057">
    <property type="entry name" value="Homeodomain-like_sf"/>
</dbReference>
<dbReference type="EMBL" id="JRNN01000095">
    <property type="protein sequence ID" value="KGF33100.1"/>
    <property type="molecule type" value="Genomic_DNA"/>
</dbReference>
<comment type="caution">
    <text evidence="5">The sequence shown here is derived from an EMBL/GenBank/DDBJ whole genome shotgun (WGS) entry which is preliminary data.</text>
</comment>
<evidence type="ECO:0000256" key="2">
    <source>
        <dbReference type="ARBA" id="ARBA00023125"/>
    </source>
</evidence>
<sequence>MQDKTMKEVTIEHIKSVTGESCYIDDDLILFEHFEDLPLPLEPHKMSCLLIGMCIQGRAEYLVDTKKCTIQANDMIVLSEGQVISDYMLSRDCKGIALLASENFLQDTVRGIHEMSSLFIFTKTHPVLHLTSNEAKAFEEFFQITKRKVDDKSHHFRRESACAMLGTLVYDMGNHIWRTQQIGGDARLSRGEKIFTDFIKLVEQNYREIRRVSWYAEKLCITPKYLSETVKKVSKETPNSWIDSYVTKELRLLLKNSSKNIKEIAVEMNFPNQSFLGKYFKDRTGQSPSDYRKS</sequence>
<evidence type="ECO:0000256" key="3">
    <source>
        <dbReference type="ARBA" id="ARBA00023163"/>
    </source>
</evidence>
<dbReference type="RefSeq" id="WP_036874726.1">
    <property type="nucleotide sequence ID" value="NZ_JRNN01000095.1"/>
</dbReference>
<keyword evidence="1" id="KW-0805">Transcription regulation</keyword>
<dbReference type="Pfam" id="PF12833">
    <property type="entry name" value="HTH_18"/>
    <property type="match status" value="1"/>
</dbReference>
<dbReference type="PANTHER" id="PTHR43280">
    <property type="entry name" value="ARAC-FAMILY TRANSCRIPTIONAL REGULATOR"/>
    <property type="match status" value="1"/>
</dbReference>
<protein>
    <submittedName>
        <fullName evidence="5">AraC family transcriptional regulator</fullName>
    </submittedName>
</protein>
<keyword evidence="2" id="KW-0238">DNA-binding</keyword>
<evidence type="ECO:0000259" key="4">
    <source>
        <dbReference type="PROSITE" id="PS01124"/>
    </source>
</evidence>
<dbReference type="Gene3D" id="1.10.10.60">
    <property type="entry name" value="Homeodomain-like"/>
    <property type="match status" value="1"/>
</dbReference>
<dbReference type="SUPFAM" id="SSF46689">
    <property type="entry name" value="Homeodomain-like"/>
    <property type="match status" value="1"/>
</dbReference>
<accession>A0A095ZEA5</accession>